<evidence type="ECO:0000313" key="2">
    <source>
        <dbReference type="EMBL" id="SEJ71915.1"/>
    </source>
</evidence>
<dbReference type="SUPFAM" id="SSF47598">
    <property type="entry name" value="Ribbon-helix-helix"/>
    <property type="match status" value="1"/>
</dbReference>
<sequence length="68" mass="7830">MGDSRQLDKFVVRLPDGLRERMAYAAQTQHTSMNSVIIRALESYLDGQEHQKILLEALSEKLERLEEA</sequence>
<dbReference type="Gene3D" id="1.10.1220.10">
    <property type="entry name" value="Met repressor-like"/>
    <property type="match status" value="1"/>
</dbReference>
<evidence type="ECO:0000259" key="1">
    <source>
        <dbReference type="Pfam" id="PF03869"/>
    </source>
</evidence>
<dbReference type="Proteomes" id="UP000199250">
    <property type="component" value="Unassembled WGS sequence"/>
</dbReference>
<organism evidence="2 3">
    <name type="scientific">Azotobacter beijerinckii</name>
    <dbReference type="NCBI Taxonomy" id="170623"/>
    <lineage>
        <taxon>Bacteria</taxon>
        <taxon>Pseudomonadati</taxon>
        <taxon>Pseudomonadota</taxon>
        <taxon>Gammaproteobacteria</taxon>
        <taxon>Pseudomonadales</taxon>
        <taxon>Pseudomonadaceae</taxon>
        <taxon>Azotobacter</taxon>
    </lineage>
</organism>
<dbReference type="InterPro" id="IPR010985">
    <property type="entry name" value="Ribbon_hlx_hlx"/>
</dbReference>
<name>A0A1H7BEP9_9GAMM</name>
<dbReference type="AlphaFoldDB" id="A0A1H7BEP9"/>
<dbReference type="InterPro" id="IPR013321">
    <property type="entry name" value="Arc_rbn_hlx_hlx"/>
</dbReference>
<accession>A0A1H7BEP9</accession>
<gene>
    <name evidence="2" type="ORF">SAMN04244572_04988</name>
</gene>
<dbReference type="GO" id="GO:0003677">
    <property type="term" value="F:DNA binding"/>
    <property type="evidence" value="ECO:0007669"/>
    <property type="project" value="InterPro"/>
</dbReference>
<reference evidence="2 3" key="1">
    <citation type="submission" date="2016-10" db="EMBL/GenBank/DDBJ databases">
        <authorList>
            <person name="de Groot N.N."/>
        </authorList>
    </citation>
    <scope>NUCLEOTIDE SEQUENCE [LARGE SCALE GENOMIC DNA]</scope>
    <source>
        <strain evidence="2 3">DSM 373</strain>
    </source>
</reference>
<dbReference type="InterPro" id="IPR005569">
    <property type="entry name" value="Arc_DNA-bd_dom"/>
</dbReference>
<dbReference type="GO" id="GO:0006355">
    <property type="term" value="P:regulation of DNA-templated transcription"/>
    <property type="evidence" value="ECO:0007669"/>
    <property type="project" value="InterPro"/>
</dbReference>
<proteinExistence type="predicted"/>
<protein>
    <submittedName>
        <fullName evidence="2">Arc-like DNA binding domain-containing protein</fullName>
    </submittedName>
</protein>
<dbReference type="EMBL" id="FNYQ01000242">
    <property type="protein sequence ID" value="SEJ71915.1"/>
    <property type="molecule type" value="Genomic_DNA"/>
</dbReference>
<dbReference type="RefSeq" id="WP_244542283.1">
    <property type="nucleotide sequence ID" value="NZ_FNYQ01000242.1"/>
</dbReference>
<feature type="domain" description="Arc-like DNA binding" evidence="1">
    <location>
        <begin position="4"/>
        <end position="43"/>
    </location>
</feature>
<dbReference type="Pfam" id="PF03869">
    <property type="entry name" value="Arc"/>
    <property type="match status" value="1"/>
</dbReference>
<evidence type="ECO:0000313" key="3">
    <source>
        <dbReference type="Proteomes" id="UP000199250"/>
    </source>
</evidence>